<accession>A0A1J4KLL9</accession>
<dbReference type="GO" id="GO:0042796">
    <property type="term" value="P:snRNA transcription by RNA polymerase III"/>
    <property type="evidence" value="ECO:0007669"/>
    <property type="project" value="TreeGrafter"/>
</dbReference>
<feature type="domain" description="Myb-like" evidence="5">
    <location>
        <begin position="98"/>
        <end position="148"/>
    </location>
</feature>
<dbReference type="GO" id="GO:0000978">
    <property type="term" value="F:RNA polymerase II cis-regulatory region sequence-specific DNA binding"/>
    <property type="evidence" value="ECO:0007669"/>
    <property type="project" value="TreeGrafter"/>
</dbReference>
<dbReference type="Gene3D" id="1.10.10.60">
    <property type="entry name" value="Homeodomain-like"/>
    <property type="match status" value="2"/>
</dbReference>
<organism evidence="7 8">
    <name type="scientific">Tritrichomonas foetus</name>
    <dbReference type="NCBI Taxonomy" id="1144522"/>
    <lineage>
        <taxon>Eukaryota</taxon>
        <taxon>Metamonada</taxon>
        <taxon>Parabasalia</taxon>
        <taxon>Tritrichomonadida</taxon>
        <taxon>Tritrichomonadidae</taxon>
        <taxon>Tritrichomonas</taxon>
    </lineage>
</organism>
<dbReference type="PANTHER" id="PTHR46621">
    <property type="entry name" value="SNRNA-ACTIVATING PROTEIN COMPLEX SUBUNIT 4"/>
    <property type="match status" value="1"/>
</dbReference>
<evidence type="ECO:0000256" key="2">
    <source>
        <dbReference type="ARBA" id="ARBA00023125"/>
    </source>
</evidence>
<dbReference type="VEuPathDB" id="TrichDB:TRFO_18220"/>
<dbReference type="SMART" id="SM00717">
    <property type="entry name" value="SANT"/>
    <property type="match status" value="2"/>
</dbReference>
<name>A0A1J4KLL9_9EUKA</name>
<dbReference type="SUPFAM" id="SSF46689">
    <property type="entry name" value="Homeodomain-like"/>
    <property type="match status" value="1"/>
</dbReference>
<evidence type="ECO:0000313" key="7">
    <source>
        <dbReference type="EMBL" id="OHT12034.1"/>
    </source>
</evidence>
<evidence type="ECO:0000259" key="6">
    <source>
        <dbReference type="PROSITE" id="PS51294"/>
    </source>
</evidence>
<dbReference type="OrthoDB" id="2143914at2759"/>
<dbReference type="GO" id="GO:0001006">
    <property type="term" value="F:RNA polymerase III type 3 promoter sequence-specific DNA binding"/>
    <property type="evidence" value="ECO:0007669"/>
    <property type="project" value="TreeGrafter"/>
</dbReference>
<keyword evidence="3" id="KW-0804">Transcription</keyword>
<dbReference type="PROSITE" id="PS51294">
    <property type="entry name" value="HTH_MYB"/>
    <property type="match status" value="2"/>
</dbReference>
<sequence>MINYFSLDSFNDYFSLFFQFNKIHCCKMLMSNHMEIGKTQLCEEDIPIKKKNKFTPDEDKALLKLIDMNGAKKWNQLAIHMPGRTGRQCRDRYTNYLKRNLLNGEWTVEEENLLFSKVNEYGQRWSLIAKFFENRSANNIKNRWYKYQQRNSSKSYLIKGKHNCSQYGGYFERKGFPSLKEIQMSSDDMCKTSIGINEIFSYKKCDYNNEYGFTSSRVNKTDQSIQLSYSIAALIN</sequence>
<dbReference type="CDD" id="cd00167">
    <property type="entry name" value="SANT"/>
    <property type="match status" value="2"/>
</dbReference>
<dbReference type="PANTHER" id="PTHR46621:SF1">
    <property type="entry name" value="SNRNA-ACTIVATING PROTEIN COMPLEX SUBUNIT 4"/>
    <property type="match status" value="1"/>
</dbReference>
<feature type="domain" description="HTH myb-type" evidence="6">
    <location>
        <begin position="104"/>
        <end position="152"/>
    </location>
</feature>
<keyword evidence="8" id="KW-1185">Reference proteome</keyword>
<comment type="caution">
    <text evidence="7">The sequence shown here is derived from an EMBL/GenBank/DDBJ whole genome shotgun (WGS) entry which is preliminary data.</text>
</comment>
<protein>
    <submittedName>
        <fullName evidence="7">Myb-like DNA-binding domain containing protein</fullName>
    </submittedName>
</protein>
<dbReference type="RefSeq" id="XP_068365170.1">
    <property type="nucleotide sequence ID" value="XM_068500044.1"/>
</dbReference>
<evidence type="ECO:0000256" key="4">
    <source>
        <dbReference type="ARBA" id="ARBA00023242"/>
    </source>
</evidence>
<dbReference type="Proteomes" id="UP000179807">
    <property type="component" value="Unassembled WGS sequence"/>
</dbReference>
<dbReference type="InterPro" id="IPR001005">
    <property type="entry name" value="SANT/Myb"/>
</dbReference>
<dbReference type="InterPro" id="IPR009057">
    <property type="entry name" value="Homeodomain-like_sf"/>
</dbReference>
<evidence type="ECO:0000313" key="8">
    <source>
        <dbReference type="Proteomes" id="UP000179807"/>
    </source>
</evidence>
<evidence type="ECO:0000256" key="1">
    <source>
        <dbReference type="ARBA" id="ARBA00023015"/>
    </source>
</evidence>
<keyword evidence="1" id="KW-0805">Transcription regulation</keyword>
<dbReference type="GeneID" id="94834748"/>
<dbReference type="PROSITE" id="PS50090">
    <property type="entry name" value="MYB_LIKE"/>
    <property type="match status" value="2"/>
</dbReference>
<evidence type="ECO:0000256" key="3">
    <source>
        <dbReference type="ARBA" id="ARBA00023163"/>
    </source>
</evidence>
<dbReference type="GO" id="GO:0042795">
    <property type="term" value="P:snRNA transcription by RNA polymerase II"/>
    <property type="evidence" value="ECO:0007669"/>
    <property type="project" value="TreeGrafter"/>
</dbReference>
<feature type="domain" description="HTH myb-type" evidence="6">
    <location>
        <begin position="46"/>
        <end position="101"/>
    </location>
</feature>
<dbReference type="Pfam" id="PF00249">
    <property type="entry name" value="Myb_DNA-binding"/>
    <property type="match status" value="2"/>
</dbReference>
<proteinExistence type="predicted"/>
<dbReference type="InterPro" id="IPR051575">
    <property type="entry name" value="Myb-like_DNA-bd"/>
</dbReference>
<reference evidence="7" key="1">
    <citation type="submission" date="2016-10" db="EMBL/GenBank/DDBJ databases">
        <authorList>
            <person name="Benchimol M."/>
            <person name="Almeida L.G."/>
            <person name="Vasconcelos A.T."/>
            <person name="Perreira-Neves A."/>
            <person name="Rosa I.A."/>
            <person name="Tasca T."/>
            <person name="Bogo M.R."/>
            <person name="de Souza W."/>
        </authorList>
    </citation>
    <scope>NUCLEOTIDE SEQUENCE [LARGE SCALE GENOMIC DNA]</scope>
    <source>
        <strain evidence="7">K</strain>
    </source>
</reference>
<dbReference type="EMBL" id="MLAK01000572">
    <property type="protein sequence ID" value="OHT12034.1"/>
    <property type="molecule type" value="Genomic_DNA"/>
</dbReference>
<dbReference type="InterPro" id="IPR017930">
    <property type="entry name" value="Myb_dom"/>
</dbReference>
<keyword evidence="2" id="KW-0238">DNA-binding</keyword>
<dbReference type="AlphaFoldDB" id="A0A1J4KLL9"/>
<feature type="domain" description="Myb-like" evidence="5">
    <location>
        <begin position="46"/>
        <end position="97"/>
    </location>
</feature>
<keyword evidence="4" id="KW-0539">Nucleus</keyword>
<dbReference type="GO" id="GO:0019185">
    <property type="term" value="C:snRNA-activating protein complex"/>
    <property type="evidence" value="ECO:0007669"/>
    <property type="project" value="TreeGrafter"/>
</dbReference>
<gene>
    <name evidence="7" type="ORF">TRFO_18220</name>
</gene>
<evidence type="ECO:0000259" key="5">
    <source>
        <dbReference type="PROSITE" id="PS50090"/>
    </source>
</evidence>